<dbReference type="InterPro" id="IPR010432">
    <property type="entry name" value="RDD"/>
</dbReference>
<evidence type="ECO:0000313" key="7">
    <source>
        <dbReference type="EMBL" id="MBB5431896.1"/>
    </source>
</evidence>
<evidence type="ECO:0000256" key="2">
    <source>
        <dbReference type="ARBA" id="ARBA00022692"/>
    </source>
</evidence>
<evidence type="ECO:0000313" key="8">
    <source>
        <dbReference type="Proteomes" id="UP000572635"/>
    </source>
</evidence>
<dbReference type="GO" id="GO:0016020">
    <property type="term" value="C:membrane"/>
    <property type="evidence" value="ECO:0007669"/>
    <property type="project" value="UniProtKB-SubCell"/>
</dbReference>
<dbReference type="AlphaFoldDB" id="A0A7W8QK84"/>
<evidence type="ECO:0000256" key="5">
    <source>
        <dbReference type="SAM" id="Phobius"/>
    </source>
</evidence>
<proteinExistence type="predicted"/>
<reference evidence="7 8" key="1">
    <citation type="submission" date="2020-08" db="EMBL/GenBank/DDBJ databases">
        <title>Sequencing the genomes of 1000 actinobacteria strains.</title>
        <authorList>
            <person name="Klenk H.-P."/>
        </authorList>
    </citation>
    <scope>NUCLEOTIDE SEQUENCE [LARGE SCALE GENOMIC DNA]</scope>
    <source>
        <strain evidence="7 8">DSM 44551</strain>
    </source>
</reference>
<organism evidence="7 8">
    <name type="scientific">Nocardiopsis composta</name>
    <dbReference type="NCBI Taxonomy" id="157465"/>
    <lineage>
        <taxon>Bacteria</taxon>
        <taxon>Bacillati</taxon>
        <taxon>Actinomycetota</taxon>
        <taxon>Actinomycetes</taxon>
        <taxon>Streptosporangiales</taxon>
        <taxon>Nocardiopsidaceae</taxon>
        <taxon>Nocardiopsis</taxon>
    </lineage>
</organism>
<accession>A0A7W8QK84</accession>
<keyword evidence="8" id="KW-1185">Reference proteome</keyword>
<feature type="transmembrane region" description="Helical" evidence="5">
    <location>
        <begin position="12"/>
        <end position="39"/>
    </location>
</feature>
<protein>
    <submittedName>
        <fullName evidence="7">Putative RDD family membrane protein YckC</fullName>
    </submittedName>
</protein>
<evidence type="ECO:0000256" key="3">
    <source>
        <dbReference type="ARBA" id="ARBA00022989"/>
    </source>
</evidence>
<keyword evidence="3 5" id="KW-1133">Transmembrane helix</keyword>
<keyword evidence="2 5" id="KW-0812">Transmembrane</keyword>
<feature type="transmembrane region" description="Helical" evidence="5">
    <location>
        <begin position="51"/>
        <end position="71"/>
    </location>
</feature>
<evidence type="ECO:0000256" key="4">
    <source>
        <dbReference type="ARBA" id="ARBA00023136"/>
    </source>
</evidence>
<gene>
    <name evidence="7" type="ORF">HDA36_001980</name>
</gene>
<feature type="transmembrane region" description="Helical" evidence="5">
    <location>
        <begin position="110"/>
        <end position="138"/>
    </location>
</feature>
<name>A0A7W8QK84_9ACTN</name>
<dbReference type="EMBL" id="JACHDB010000001">
    <property type="protein sequence ID" value="MBB5431896.1"/>
    <property type="molecule type" value="Genomic_DNA"/>
</dbReference>
<dbReference type="Proteomes" id="UP000572635">
    <property type="component" value="Unassembled WGS sequence"/>
</dbReference>
<evidence type="ECO:0000259" key="6">
    <source>
        <dbReference type="Pfam" id="PF06271"/>
    </source>
</evidence>
<comment type="subcellular location">
    <subcellularLocation>
        <location evidence="1">Membrane</location>
        <topology evidence="1">Multi-pass membrane protein</topology>
    </subcellularLocation>
</comment>
<dbReference type="RefSeq" id="WP_184391542.1">
    <property type="nucleotide sequence ID" value="NZ_BAAAJD010000032.1"/>
</dbReference>
<dbReference type="Pfam" id="PF06271">
    <property type="entry name" value="RDD"/>
    <property type="match status" value="1"/>
</dbReference>
<keyword evidence="4 5" id="KW-0472">Membrane</keyword>
<comment type="caution">
    <text evidence="7">The sequence shown here is derived from an EMBL/GenBank/DDBJ whole genome shotgun (WGS) entry which is preliminary data.</text>
</comment>
<sequence>MTRAPWNRRIAARFIDVALLAGPVLLIGLLGGIIGAGVAGVGGRNDLETTFAIIASVAAFLACAGYEAVLVTRWRATVGKRALGLQVAPAAAGGEQGPLPVAASAARAALLWLPVIFAFILPTMLSLAGVAAVLFGIFGLHDRGAGTVVLGTAPAASEDARS</sequence>
<evidence type="ECO:0000256" key="1">
    <source>
        <dbReference type="ARBA" id="ARBA00004141"/>
    </source>
</evidence>
<feature type="domain" description="RDD" evidence="6">
    <location>
        <begin position="4"/>
        <end position="138"/>
    </location>
</feature>